<evidence type="ECO:0000256" key="3">
    <source>
        <dbReference type="ARBA" id="ARBA00022490"/>
    </source>
</evidence>
<dbReference type="CDD" id="cd00006">
    <property type="entry name" value="PTS_IIA_man"/>
    <property type="match status" value="1"/>
</dbReference>
<dbReference type="PANTHER" id="PTHR33799:SF1">
    <property type="entry name" value="PTS SYSTEM MANNOSE-SPECIFIC EIIAB COMPONENT-RELATED"/>
    <property type="match status" value="1"/>
</dbReference>
<evidence type="ECO:0000256" key="4">
    <source>
        <dbReference type="ARBA" id="ARBA00022597"/>
    </source>
</evidence>
<reference evidence="9" key="1">
    <citation type="submission" date="2012-11" db="EMBL/GenBank/DDBJ databases">
        <title>Dependencies among metagenomic species, viruses, plasmids and units of genetic variation.</title>
        <authorList>
            <person name="Nielsen H.B."/>
            <person name="Almeida M."/>
            <person name="Juncker A.S."/>
            <person name="Rasmussen S."/>
            <person name="Li J."/>
            <person name="Sunagawa S."/>
            <person name="Plichta D."/>
            <person name="Gautier L."/>
            <person name="Le Chatelier E."/>
            <person name="Peletier E."/>
            <person name="Bonde I."/>
            <person name="Nielsen T."/>
            <person name="Manichanh C."/>
            <person name="Arumugam M."/>
            <person name="Batto J."/>
            <person name="Santos M.B.Q.D."/>
            <person name="Blom N."/>
            <person name="Borruel N."/>
            <person name="Burgdorf K.S."/>
            <person name="Boumezbeur F."/>
            <person name="Casellas F."/>
            <person name="Dore J."/>
            <person name="Guarner F."/>
            <person name="Hansen T."/>
            <person name="Hildebrand F."/>
            <person name="Kaas R.S."/>
            <person name="Kennedy S."/>
            <person name="Kristiansen K."/>
            <person name="Kultima J.R."/>
            <person name="Leonard P."/>
            <person name="Levenez F."/>
            <person name="Lund O."/>
            <person name="Moumen B."/>
            <person name="Le Paslier D."/>
            <person name="Pons N."/>
            <person name="Pedersen O."/>
            <person name="Prifti E."/>
            <person name="Qin J."/>
            <person name="Raes J."/>
            <person name="Tap J."/>
            <person name="Tims S."/>
            <person name="Ussery D.W."/>
            <person name="Yamada T."/>
            <person name="MetaHit consortium"/>
            <person name="Renault P."/>
            <person name="Sicheritz-Ponten T."/>
            <person name="Bork P."/>
            <person name="Wang J."/>
            <person name="Brunak S."/>
            <person name="Ehrlich S.D."/>
        </authorList>
    </citation>
    <scope>NUCLEOTIDE SEQUENCE [LARGE SCALE GENOMIC DNA]</scope>
</reference>
<sequence length="140" mass="15687">MVKIILASHGPMAEAMIKSSQMLFGENNHVSAVCLYEDDSIEKFAQRLRKKITGNEEVLLLVDIPGGTPCNQGTFLLEQFDNLRIVSGMNLLMLLECLIRCEQMSVDELVEVAIRSSKDSIHEVKLMKNEGSDELDDLMD</sequence>
<evidence type="ECO:0000256" key="1">
    <source>
        <dbReference type="ARBA" id="ARBA00004496"/>
    </source>
</evidence>
<evidence type="ECO:0000256" key="7">
    <source>
        <dbReference type="ARBA" id="ARBA00022777"/>
    </source>
</evidence>
<dbReference type="InterPro" id="IPR036662">
    <property type="entry name" value="PTS_EIIA_man-typ_sf"/>
</dbReference>
<dbReference type="EMBL" id="CBIN010000233">
    <property type="protein sequence ID" value="CDE23293.1"/>
    <property type="molecule type" value="Genomic_DNA"/>
</dbReference>
<evidence type="ECO:0000313" key="10">
    <source>
        <dbReference type="Proteomes" id="UP000018093"/>
    </source>
</evidence>
<dbReference type="Proteomes" id="UP000018093">
    <property type="component" value="Unassembled WGS sequence"/>
</dbReference>
<proteinExistence type="predicted"/>
<dbReference type="PROSITE" id="PS51096">
    <property type="entry name" value="PTS_EIIA_TYPE_4"/>
    <property type="match status" value="1"/>
</dbReference>
<dbReference type="GO" id="GO:0016020">
    <property type="term" value="C:membrane"/>
    <property type="evidence" value="ECO:0007669"/>
    <property type="project" value="InterPro"/>
</dbReference>
<dbReference type="InterPro" id="IPR033887">
    <property type="entry name" value="PTS_IIA_man"/>
</dbReference>
<dbReference type="Pfam" id="PF03610">
    <property type="entry name" value="EIIA-man"/>
    <property type="match status" value="1"/>
</dbReference>
<dbReference type="GO" id="GO:0005737">
    <property type="term" value="C:cytoplasm"/>
    <property type="evidence" value="ECO:0007669"/>
    <property type="project" value="UniProtKB-SubCell"/>
</dbReference>
<protein>
    <recommendedName>
        <fullName evidence="8">PTS EIIA type-4 domain-containing protein</fullName>
    </recommendedName>
</protein>
<evidence type="ECO:0000313" key="9">
    <source>
        <dbReference type="EMBL" id="CDE23293.1"/>
    </source>
</evidence>
<name>R7G959_9FIRM</name>
<evidence type="ECO:0000256" key="2">
    <source>
        <dbReference type="ARBA" id="ARBA00022448"/>
    </source>
</evidence>
<comment type="caution">
    <text evidence="9">The sequence shown here is derived from an EMBL/GenBank/DDBJ whole genome shotgun (WGS) entry which is preliminary data.</text>
</comment>
<keyword evidence="4" id="KW-0762">Sugar transport</keyword>
<dbReference type="PANTHER" id="PTHR33799">
    <property type="entry name" value="PTS PERMEASE-RELATED-RELATED"/>
    <property type="match status" value="1"/>
</dbReference>
<keyword evidence="3" id="KW-0963">Cytoplasm</keyword>
<evidence type="ECO:0000256" key="6">
    <source>
        <dbReference type="ARBA" id="ARBA00022683"/>
    </source>
</evidence>
<dbReference type="SUPFAM" id="SSF53062">
    <property type="entry name" value="PTS system fructose IIA component-like"/>
    <property type="match status" value="1"/>
</dbReference>
<evidence type="ECO:0000259" key="8">
    <source>
        <dbReference type="PROSITE" id="PS51096"/>
    </source>
</evidence>
<gene>
    <name evidence="9" type="ORF">BN631_01745</name>
</gene>
<dbReference type="RefSeq" id="WP_022420936.1">
    <property type="nucleotide sequence ID" value="NZ_FR898606.1"/>
</dbReference>
<dbReference type="GO" id="GO:0009401">
    <property type="term" value="P:phosphoenolpyruvate-dependent sugar phosphotransferase system"/>
    <property type="evidence" value="ECO:0007669"/>
    <property type="project" value="UniProtKB-KW"/>
</dbReference>
<accession>R7G959</accession>
<keyword evidence="6" id="KW-0598">Phosphotransferase system</keyword>
<dbReference type="GO" id="GO:0016301">
    <property type="term" value="F:kinase activity"/>
    <property type="evidence" value="ECO:0007669"/>
    <property type="project" value="UniProtKB-KW"/>
</dbReference>
<organism evidence="9 10">
    <name type="scientific">Amedibacillus dolichus CAG:375</name>
    <dbReference type="NCBI Taxonomy" id="1263076"/>
    <lineage>
        <taxon>Bacteria</taxon>
        <taxon>Bacillati</taxon>
        <taxon>Bacillota</taxon>
        <taxon>Erysipelotrichia</taxon>
        <taxon>Erysipelotrichales</taxon>
        <taxon>Erysipelotrichaceae</taxon>
        <taxon>Amedibacillus</taxon>
    </lineage>
</organism>
<dbReference type="Gene3D" id="3.40.50.510">
    <property type="entry name" value="Phosphotransferase system, mannose-type IIA component"/>
    <property type="match status" value="1"/>
</dbReference>
<feature type="domain" description="PTS EIIA type-4" evidence="8">
    <location>
        <begin position="1"/>
        <end position="121"/>
    </location>
</feature>
<dbReference type="AlphaFoldDB" id="R7G959"/>
<dbReference type="InterPro" id="IPR051471">
    <property type="entry name" value="Bacterial_PTS_sugar_comp"/>
</dbReference>
<keyword evidence="5" id="KW-0808">Transferase</keyword>
<comment type="subcellular location">
    <subcellularLocation>
        <location evidence="1">Cytoplasm</location>
    </subcellularLocation>
</comment>
<keyword evidence="2" id="KW-0813">Transport</keyword>
<evidence type="ECO:0000256" key="5">
    <source>
        <dbReference type="ARBA" id="ARBA00022679"/>
    </source>
</evidence>
<keyword evidence="7" id="KW-0418">Kinase</keyword>
<dbReference type="InterPro" id="IPR004701">
    <property type="entry name" value="PTS_EIIA_man-typ"/>
</dbReference>